<reference evidence="2" key="2">
    <citation type="submission" date="2022-12" db="EMBL/GenBank/DDBJ databases">
        <title>Whole genome sequence of Mycolicibacterium iranicum strain SBH312.</title>
        <authorList>
            <person name="Jani J."/>
            <person name="Arifin Mustapha Z."/>
            <person name="Ahmed K."/>
            <person name="Kai Ling C."/>
        </authorList>
    </citation>
    <scope>NUCLEOTIDE SEQUENCE</scope>
    <source>
        <strain evidence="2">SBH312</strain>
    </source>
</reference>
<evidence type="ECO:0000313" key="4">
    <source>
        <dbReference type="Proteomes" id="UP000193622"/>
    </source>
</evidence>
<dbReference type="AlphaFoldDB" id="A0A1X1WV13"/>
<evidence type="ECO:0000313" key="3">
    <source>
        <dbReference type="EMBL" id="ORV90310.1"/>
    </source>
</evidence>
<evidence type="ECO:0008006" key="6">
    <source>
        <dbReference type="Google" id="ProtNLM"/>
    </source>
</evidence>
<dbReference type="Proteomes" id="UP001084650">
    <property type="component" value="Unassembled WGS sequence"/>
</dbReference>
<dbReference type="EMBL" id="LQPC01000020">
    <property type="protein sequence ID" value="ORV90310.1"/>
    <property type="molecule type" value="Genomic_DNA"/>
</dbReference>
<dbReference type="Proteomes" id="UP000193622">
    <property type="component" value="Unassembled WGS sequence"/>
</dbReference>
<evidence type="ECO:0000313" key="5">
    <source>
        <dbReference type="Proteomes" id="UP001084650"/>
    </source>
</evidence>
<organism evidence="3 4">
    <name type="scientific">Mycolicibacterium iranicum</name>
    <name type="common">Mycobacterium iranicum</name>
    <dbReference type="NCBI Taxonomy" id="912594"/>
    <lineage>
        <taxon>Bacteria</taxon>
        <taxon>Bacillati</taxon>
        <taxon>Actinomycetota</taxon>
        <taxon>Actinomycetes</taxon>
        <taxon>Mycobacteriales</taxon>
        <taxon>Mycobacteriaceae</taxon>
        <taxon>Mycolicibacterium</taxon>
    </lineage>
</organism>
<protein>
    <recommendedName>
        <fullName evidence="6">DUF5666 domain-containing protein</fullName>
    </recommendedName>
</protein>
<evidence type="ECO:0000256" key="1">
    <source>
        <dbReference type="SAM" id="SignalP"/>
    </source>
</evidence>
<evidence type="ECO:0000313" key="2">
    <source>
        <dbReference type="EMBL" id="MCZ0729089.1"/>
    </source>
</evidence>
<keyword evidence="5" id="KW-1185">Reference proteome</keyword>
<name>A0A1X1WV13_MYCIR</name>
<sequence length="99" mass="9948">MKNFAIATTAGAALTAGLFALAAPAAAAPSGGDAQETISQLEADGNRVIVNRLSDTPLSQATVVGVNPGADIRSTVQGTGDSSAQQQTITGKVYYVNVR</sequence>
<gene>
    <name evidence="3" type="ORF">AWC12_05955</name>
    <name evidence="2" type="ORF">OY187_13625</name>
</gene>
<reference evidence="3 4" key="1">
    <citation type="submission" date="2016-01" db="EMBL/GenBank/DDBJ databases">
        <title>The new phylogeny of the genus Mycobacterium.</title>
        <authorList>
            <person name="Tarcisio F."/>
            <person name="Conor M."/>
            <person name="Antonella G."/>
            <person name="Elisabetta G."/>
            <person name="Giulia F.S."/>
            <person name="Sara T."/>
            <person name="Anna F."/>
            <person name="Clotilde B."/>
            <person name="Roberto B."/>
            <person name="Veronica D.S."/>
            <person name="Fabio R."/>
            <person name="Monica P."/>
            <person name="Olivier J."/>
            <person name="Enrico T."/>
            <person name="Nicola S."/>
        </authorList>
    </citation>
    <scope>NUCLEOTIDE SEQUENCE [LARGE SCALE GENOMIC DNA]</scope>
    <source>
        <strain evidence="3 4">DSM 45541</strain>
    </source>
</reference>
<comment type="caution">
    <text evidence="3">The sequence shown here is derived from an EMBL/GenBank/DDBJ whole genome shotgun (WGS) entry which is preliminary data.</text>
</comment>
<proteinExistence type="predicted"/>
<feature type="signal peptide" evidence="1">
    <location>
        <begin position="1"/>
        <end position="27"/>
    </location>
</feature>
<dbReference type="EMBL" id="JAPQYE010000005">
    <property type="protein sequence ID" value="MCZ0729089.1"/>
    <property type="molecule type" value="Genomic_DNA"/>
</dbReference>
<keyword evidence="1" id="KW-0732">Signal</keyword>
<accession>A0A1X1WV13</accession>
<feature type="chain" id="PRO_5010871014" description="DUF5666 domain-containing protein" evidence="1">
    <location>
        <begin position="28"/>
        <end position="99"/>
    </location>
</feature>
<dbReference type="RefSeq" id="WP_024448969.1">
    <property type="nucleotide sequence ID" value="NZ_JAPQYE010000005.1"/>
</dbReference>